<proteinExistence type="predicted"/>
<evidence type="ECO:0000313" key="2">
    <source>
        <dbReference type="Proteomes" id="UP001171111"/>
    </source>
</evidence>
<keyword evidence="2" id="KW-1185">Reference proteome</keyword>
<evidence type="ECO:0000313" key="1">
    <source>
        <dbReference type="EMBL" id="MDO2408975.1"/>
    </source>
</evidence>
<name>A0ABT8T6E2_9BACT</name>
<dbReference type="Proteomes" id="UP001171111">
    <property type="component" value="Unassembled WGS sequence"/>
</dbReference>
<reference evidence="1 2" key="1">
    <citation type="submission" date="2023-06" db="EMBL/GenBank/DDBJ databases">
        <title>Campylobacter magnum sp. nov., isolated from cecal contents of domestic pigs (Sus scrofa domesticus).</title>
        <authorList>
            <person name="Papic B."/>
            <person name="Gruntar I."/>
        </authorList>
    </citation>
    <scope>NUCLEOTIDE SEQUENCE [LARGE SCALE GENOMIC DNA]</scope>
    <source>
        <strain evidence="2">34484-21</strain>
    </source>
</reference>
<accession>A0ABT8T6E2</accession>
<sequence length="173" mass="19584">MDELMSQMRLVSAELKVSFCLDDGSFESEFSSSHNGLDEWMSVLKAKEGGENTDPLTLKVLTEVLRKLENIENMLSSKGDPTNLGNEKNANKIGYEGFGFENACLETGKKYFARVMIGGFVHKNIKLFFEAVDEKTAKITRISKFDEKEWASNVARYEMGAIRAKKQKDNDEY</sequence>
<gene>
    <name evidence="1" type="ORF">Q2362_02525</name>
</gene>
<comment type="caution">
    <text evidence="1">The sequence shown here is derived from an EMBL/GenBank/DDBJ whole genome shotgun (WGS) entry which is preliminary data.</text>
</comment>
<organism evidence="1 2">
    <name type="scientific">Campylobacter magnus</name>
    <dbReference type="NCBI Taxonomy" id="3026462"/>
    <lineage>
        <taxon>Bacteria</taxon>
        <taxon>Pseudomonadati</taxon>
        <taxon>Campylobacterota</taxon>
        <taxon>Epsilonproteobacteria</taxon>
        <taxon>Campylobacterales</taxon>
        <taxon>Campylobacteraceae</taxon>
        <taxon>Campylobacter</taxon>
    </lineage>
</organism>
<dbReference type="RefSeq" id="WP_302243750.1">
    <property type="nucleotide sequence ID" value="NZ_JAULJQ010000002.1"/>
</dbReference>
<dbReference type="EMBL" id="JAULJQ010000002">
    <property type="protein sequence ID" value="MDO2408975.1"/>
    <property type="molecule type" value="Genomic_DNA"/>
</dbReference>
<protein>
    <submittedName>
        <fullName evidence="1">Uncharacterized protein</fullName>
    </submittedName>
</protein>